<gene>
    <name evidence="4" type="ORF">H8702_07095</name>
</gene>
<evidence type="ECO:0000256" key="1">
    <source>
        <dbReference type="ARBA" id="ARBA00022679"/>
    </source>
</evidence>
<dbReference type="PANTHER" id="PTHR43420">
    <property type="entry name" value="ACETYLTRANSFERASE"/>
    <property type="match status" value="1"/>
</dbReference>
<evidence type="ECO:0000313" key="5">
    <source>
        <dbReference type="Proteomes" id="UP000632659"/>
    </source>
</evidence>
<dbReference type="EMBL" id="JACRTL010000003">
    <property type="protein sequence ID" value="MBC8610887.1"/>
    <property type="molecule type" value="Genomic_DNA"/>
</dbReference>
<dbReference type="RefSeq" id="WP_093989168.1">
    <property type="nucleotide sequence ID" value="NZ_FYDD01000004.1"/>
</dbReference>
<dbReference type="Gene3D" id="3.40.630.30">
    <property type="match status" value="1"/>
</dbReference>
<dbReference type="InterPro" id="IPR000182">
    <property type="entry name" value="GNAT_dom"/>
</dbReference>
<protein>
    <submittedName>
        <fullName evidence="4">GNAT family N-acetyltransferase</fullName>
    </submittedName>
</protein>
<keyword evidence="2" id="KW-0012">Acyltransferase</keyword>
<accession>A0A8J6TZ61</accession>
<organism evidence="4 5">
    <name type="scientific">Massiliimalia timonensis</name>
    <dbReference type="NCBI Taxonomy" id="1987501"/>
    <lineage>
        <taxon>Bacteria</taxon>
        <taxon>Bacillati</taxon>
        <taxon>Bacillota</taxon>
        <taxon>Clostridia</taxon>
        <taxon>Eubacteriales</taxon>
        <taxon>Oscillospiraceae</taxon>
        <taxon>Massiliimalia</taxon>
    </lineage>
</organism>
<sequence>MDQFSVTPVKTEEDFQKLAILAKEIWQEHFTPIIGEKQVAYMLEQFQSYSAIKKAITEDGYHYWFLCDQQEAVGYTGVHPENGALFLSKLYLKKECRGKGLARKAFTFLQEFAKEQDCKTIWLTCNRDNKNSLKVYHKFGFTVVKEQDADIGNGFYMNDYVMEYRL</sequence>
<reference evidence="4" key="1">
    <citation type="submission" date="2020-08" db="EMBL/GenBank/DDBJ databases">
        <title>Genome public.</title>
        <authorList>
            <person name="Liu C."/>
            <person name="Sun Q."/>
        </authorList>
    </citation>
    <scope>NUCLEOTIDE SEQUENCE</scope>
    <source>
        <strain evidence="4">NSJ-15</strain>
    </source>
</reference>
<dbReference type="InterPro" id="IPR016181">
    <property type="entry name" value="Acyl_CoA_acyltransferase"/>
</dbReference>
<dbReference type="Pfam" id="PF00583">
    <property type="entry name" value="Acetyltransf_1"/>
    <property type="match status" value="1"/>
</dbReference>
<dbReference type="CDD" id="cd04301">
    <property type="entry name" value="NAT_SF"/>
    <property type="match status" value="1"/>
</dbReference>
<dbReference type="GO" id="GO:0016747">
    <property type="term" value="F:acyltransferase activity, transferring groups other than amino-acyl groups"/>
    <property type="evidence" value="ECO:0007669"/>
    <property type="project" value="InterPro"/>
</dbReference>
<feature type="domain" description="N-acetyltransferase" evidence="3">
    <location>
        <begin position="9"/>
        <end position="166"/>
    </location>
</feature>
<proteinExistence type="predicted"/>
<evidence type="ECO:0000313" key="4">
    <source>
        <dbReference type="EMBL" id="MBC8610887.1"/>
    </source>
</evidence>
<dbReference type="Proteomes" id="UP000632659">
    <property type="component" value="Unassembled WGS sequence"/>
</dbReference>
<dbReference type="SUPFAM" id="SSF55729">
    <property type="entry name" value="Acyl-CoA N-acyltransferases (Nat)"/>
    <property type="match status" value="1"/>
</dbReference>
<dbReference type="AlphaFoldDB" id="A0A8J6TZ61"/>
<keyword evidence="1" id="KW-0808">Transferase</keyword>
<keyword evidence="5" id="KW-1185">Reference proteome</keyword>
<name>A0A8J6TZ61_9FIRM</name>
<dbReference type="InterPro" id="IPR050680">
    <property type="entry name" value="YpeA/RimI_acetyltransf"/>
</dbReference>
<evidence type="ECO:0000256" key="2">
    <source>
        <dbReference type="ARBA" id="ARBA00023315"/>
    </source>
</evidence>
<comment type="caution">
    <text evidence="4">The sequence shown here is derived from an EMBL/GenBank/DDBJ whole genome shotgun (WGS) entry which is preliminary data.</text>
</comment>
<dbReference type="PROSITE" id="PS51186">
    <property type="entry name" value="GNAT"/>
    <property type="match status" value="1"/>
</dbReference>
<dbReference type="OrthoDB" id="9786032at2"/>
<evidence type="ECO:0000259" key="3">
    <source>
        <dbReference type="PROSITE" id="PS51186"/>
    </source>
</evidence>